<protein>
    <recommendedName>
        <fullName evidence="1">Single-stranded DNA-binding protein</fullName>
    </recommendedName>
</protein>
<name>A0ABS6S1Y5_9BACT</name>
<evidence type="ECO:0000313" key="3">
    <source>
        <dbReference type="EMBL" id="MBV6342867.1"/>
    </source>
</evidence>
<gene>
    <name evidence="3" type="ORF">HWQ67_14870</name>
</gene>
<keyword evidence="1 2" id="KW-0238">DNA-binding</keyword>
<sequence length="123" mass="14054">MYNRVTFAGYITHTPDFRLLTKGTEVVPVITLRLAVKSANEEVLFIYIVAFGKQAESCHKCLDKGNPVLVEGRLKESIWEYEGQRKSKVQCIASKVVFLPRNSVKPEYEMEKVSWNDVIGEPF</sequence>
<dbReference type="EMBL" id="JABXWD010000365">
    <property type="protein sequence ID" value="MBV6342867.1"/>
    <property type="molecule type" value="Genomic_DNA"/>
</dbReference>
<organism evidence="3 4">
    <name type="scientific">Candidatus Magnetobacterium casense</name>
    <dbReference type="NCBI Taxonomy" id="1455061"/>
    <lineage>
        <taxon>Bacteria</taxon>
        <taxon>Pseudomonadati</taxon>
        <taxon>Nitrospirota</taxon>
        <taxon>Thermodesulfovibrionia</taxon>
        <taxon>Thermodesulfovibrionales</taxon>
        <taxon>Candidatus Magnetobacteriaceae</taxon>
        <taxon>Candidatus Magnetobacterium</taxon>
    </lineage>
</organism>
<keyword evidence="4" id="KW-1185">Reference proteome</keyword>
<dbReference type="InterPro" id="IPR011344">
    <property type="entry name" value="ssDNA-bd"/>
</dbReference>
<dbReference type="CDD" id="cd04496">
    <property type="entry name" value="SSB_OBF"/>
    <property type="match status" value="1"/>
</dbReference>
<evidence type="ECO:0000313" key="4">
    <source>
        <dbReference type="Proteomes" id="UP001196980"/>
    </source>
</evidence>
<dbReference type="RefSeq" id="WP_218253479.1">
    <property type="nucleotide sequence ID" value="NZ_JABXWD010000365.1"/>
</dbReference>
<dbReference type="PROSITE" id="PS50935">
    <property type="entry name" value="SSB"/>
    <property type="match status" value="1"/>
</dbReference>
<dbReference type="GO" id="GO:0003677">
    <property type="term" value="F:DNA binding"/>
    <property type="evidence" value="ECO:0007669"/>
    <property type="project" value="UniProtKB-KW"/>
</dbReference>
<reference evidence="3 4" key="1">
    <citation type="journal article" date="2020" name="J Geophys Res Biogeosci">
        <title>Magnetotaxis as an Adaptation to Enable Bacterial Shuttling of Microbial Sulfur and Sulfur Cycling Across Aquatic Oxic#Anoxic Interfaces.</title>
        <authorList>
            <person name="Li J."/>
            <person name="Liu P."/>
            <person name="Wang J."/>
            <person name="Roberts A.P."/>
            <person name="Pan Y."/>
        </authorList>
    </citation>
    <scope>NUCLEOTIDE SEQUENCE [LARGE SCALE GENOMIC DNA]</scope>
    <source>
        <strain evidence="3 4">MYR-1_YQ</strain>
    </source>
</reference>
<accession>A0ABS6S1Y5</accession>
<dbReference type="PIRSF" id="PIRSF002070">
    <property type="entry name" value="SSB"/>
    <property type="match status" value="1"/>
</dbReference>
<evidence type="ECO:0000256" key="2">
    <source>
        <dbReference type="PROSITE-ProRule" id="PRU00252"/>
    </source>
</evidence>
<evidence type="ECO:0000256" key="1">
    <source>
        <dbReference type="PIRNR" id="PIRNR002070"/>
    </source>
</evidence>
<proteinExistence type="predicted"/>
<dbReference type="InterPro" id="IPR000424">
    <property type="entry name" value="Primosome_PriB/ssb"/>
</dbReference>
<comment type="caution">
    <text evidence="3">The sequence shown here is derived from an EMBL/GenBank/DDBJ whole genome shotgun (WGS) entry which is preliminary data.</text>
</comment>
<dbReference type="Pfam" id="PF00436">
    <property type="entry name" value="SSB"/>
    <property type="match status" value="1"/>
</dbReference>
<dbReference type="Proteomes" id="UP001196980">
    <property type="component" value="Unassembled WGS sequence"/>
</dbReference>